<keyword evidence="1" id="KW-0732">Signal</keyword>
<evidence type="ECO:0000259" key="2">
    <source>
        <dbReference type="Pfam" id="PF24880"/>
    </source>
</evidence>
<gene>
    <name evidence="3" type="ORF">Y5S_00245</name>
</gene>
<evidence type="ECO:0000313" key="3">
    <source>
        <dbReference type="EMBL" id="KGD66578.1"/>
    </source>
</evidence>
<dbReference type="Proteomes" id="UP000029444">
    <property type="component" value="Unassembled WGS sequence"/>
</dbReference>
<organism evidence="3 4">
    <name type="scientific">Alcanivorax nanhaiticus</name>
    <dbReference type="NCBI Taxonomy" id="1177154"/>
    <lineage>
        <taxon>Bacteria</taxon>
        <taxon>Pseudomonadati</taxon>
        <taxon>Pseudomonadota</taxon>
        <taxon>Gammaproteobacteria</taxon>
        <taxon>Oceanospirillales</taxon>
        <taxon>Alcanivoracaceae</taxon>
        <taxon>Alcanivorax</taxon>
    </lineage>
</organism>
<reference evidence="3 4" key="1">
    <citation type="submission" date="2012-09" db="EMBL/GenBank/DDBJ databases">
        <title>Genome Sequence of alkane-degrading Bacterium Alcanivorax sp. 19-m-6.</title>
        <authorList>
            <person name="Lai Q."/>
            <person name="Shao Z."/>
        </authorList>
    </citation>
    <scope>NUCLEOTIDE SEQUENCE [LARGE SCALE GENOMIC DNA]</scope>
    <source>
        <strain evidence="3 4">19-m-6</strain>
    </source>
</reference>
<name>A0A095TW72_9GAMM</name>
<feature type="domain" description="DUF7738" evidence="2">
    <location>
        <begin position="36"/>
        <end position="143"/>
    </location>
</feature>
<keyword evidence="4" id="KW-1185">Reference proteome</keyword>
<dbReference type="AlphaFoldDB" id="A0A095TW72"/>
<accession>A0A095TW72</accession>
<evidence type="ECO:0000256" key="1">
    <source>
        <dbReference type="SAM" id="SignalP"/>
    </source>
</evidence>
<sequence>MLRLQVKLLFLLFLPFLVSCDQGHQVERGGKPEAILEGSHIIYDGKPLKIGGSMDDWLEVLGSHSRGGPGIGPYLWDGLGVMIAHHYSSSEEIVFVINHRPPPKYRDPGPAPGEEGGPVKNTFSGYLEIGGVGIDSQTTVEDINKQIDYPYGFTCSRGMNMCSALVGEEKQLIAISVDGRKEKSPVYSIAFIADPVDQLAE</sequence>
<evidence type="ECO:0000313" key="4">
    <source>
        <dbReference type="Proteomes" id="UP000029444"/>
    </source>
</evidence>
<comment type="caution">
    <text evidence="3">The sequence shown here is derived from an EMBL/GenBank/DDBJ whole genome shotgun (WGS) entry which is preliminary data.</text>
</comment>
<dbReference type="Pfam" id="PF24880">
    <property type="entry name" value="DUF7738"/>
    <property type="match status" value="1"/>
</dbReference>
<dbReference type="EMBL" id="ARXV01000001">
    <property type="protein sequence ID" value="KGD66578.1"/>
    <property type="molecule type" value="Genomic_DNA"/>
</dbReference>
<dbReference type="PROSITE" id="PS51257">
    <property type="entry name" value="PROKAR_LIPOPROTEIN"/>
    <property type="match status" value="1"/>
</dbReference>
<feature type="signal peptide" evidence="1">
    <location>
        <begin position="1"/>
        <end position="20"/>
    </location>
</feature>
<dbReference type="STRING" id="1177154.Y5S_00245"/>
<protein>
    <recommendedName>
        <fullName evidence="2">DUF7738 domain-containing protein</fullName>
    </recommendedName>
</protein>
<proteinExistence type="predicted"/>
<feature type="chain" id="PRO_5001911752" description="DUF7738 domain-containing protein" evidence="1">
    <location>
        <begin position="21"/>
        <end position="201"/>
    </location>
</feature>
<dbReference type="InterPro" id="IPR056640">
    <property type="entry name" value="DUF7738"/>
</dbReference>